<dbReference type="KEGG" id="csb:CLSA_c01150"/>
<evidence type="ECO:0000256" key="1">
    <source>
        <dbReference type="SAM" id="Phobius"/>
    </source>
</evidence>
<proteinExistence type="predicted"/>
<dbReference type="GeneID" id="55472691"/>
<feature type="domain" description="AprE-like beta-barrel" evidence="2">
    <location>
        <begin position="70"/>
        <end position="158"/>
    </location>
</feature>
<dbReference type="AlphaFoldDB" id="U5MKX9"/>
<accession>U5MKX9</accession>
<evidence type="ECO:0000259" key="2">
    <source>
        <dbReference type="Pfam" id="PF26002"/>
    </source>
</evidence>
<dbReference type="InterPro" id="IPR058982">
    <property type="entry name" value="Beta-barrel_AprE"/>
</dbReference>
<dbReference type="PATRIC" id="fig|1345695.10.peg.243"/>
<dbReference type="HOGENOM" id="CLU_1552582_0_0_9"/>
<keyword evidence="1" id="KW-1133">Transmembrane helix</keyword>
<dbReference type="Pfam" id="PF26002">
    <property type="entry name" value="Beta-barrel_AprE"/>
    <property type="match status" value="1"/>
</dbReference>
<dbReference type="EMBL" id="CP006721">
    <property type="protein sequence ID" value="AGX41188.1"/>
    <property type="molecule type" value="Genomic_DNA"/>
</dbReference>
<evidence type="ECO:0000313" key="4">
    <source>
        <dbReference type="Proteomes" id="UP000017118"/>
    </source>
</evidence>
<dbReference type="RefSeq" id="WP_022743487.1">
    <property type="nucleotide sequence ID" value="NC_022571.1"/>
</dbReference>
<protein>
    <recommendedName>
        <fullName evidence="2">AprE-like beta-barrel domain-containing protein</fullName>
    </recommendedName>
</protein>
<keyword evidence="1" id="KW-0812">Transmembrane</keyword>
<keyword evidence="1" id="KW-0472">Membrane</keyword>
<evidence type="ECO:0000313" key="3">
    <source>
        <dbReference type="EMBL" id="AGX41188.1"/>
    </source>
</evidence>
<name>U5MKX9_CLOSA</name>
<gene>
    <name evidence="3" type="ORF">CLSA_c01150</name>
</gene>
<keyword evidence="4" id="KW-1185">Reference proteome</keyword>
<organism evidence="3 4">
    <name type="scientific">Clostridium saccharobutylicum DSM 13864</name>
    <dbReference type="NCBI Taxonomy" id="1345695"/>
    <lineage>
        <taxon>Bacteria</taxon>
        <taxon>Bacillati</taxon>
        <taxon>Bacillota</taxon>
        <taxon>Clostridia</taxon>
        <taxon>Eubacteriales</taxon>
        <taxon>Clostridiaceae</taxon>
        <taxon>Clostridium</taxon>
    </lineage>
</organism>
<dbReference type="Gene3D" id="2.40.30.170">
    <property type="match status" value="1"/>
</dbReference>
<sequence>MKYKIENLEEITDAKDIMNAYLNSCSYKLLKYILYIVMSFLICIMVWSIFAKKTIVISAHGELHPKDNICNIYIKNTSLGTIKEGDRVQLETIPFSKNEYGVITSKLENISDDIVIDEKSGEKYYTADCKLDTNILVDKRGNNVNIRNGMEANVSIVTYETSYFKYILKKLIQ</sequence>
<feature type="transmembrane region" description="Helical" evidence="1">
    <location>
        <begin position="32"/>
        <end position="50"/>
    </location>
</feature>
<dbReference type="Proteomes" id="UP000017118">
    <property type="component" value="Chromosome"/>
</dbReference>
<reference evidence="3 4" key="1">
    <citation type="journal article" date="2013" name="Genome Announc.">
        <title>Complete Genome Sequence of the Solvent Producer Clostridium saccharobutylicum NCP262 (DSM 13864).</title>
        <authorList>
            <person name="Poehlein A."/>
            <person name="Hartwich K."/>
            <person name="Krabben P."/>
            <person name="Ehrenreich A."/>
            <person name="Liebl W."/>
            <person name="Durre P."/>
            <person name="Gottschalk G."/>
            <person name="Daniel R."/>
        </authorList>
    </citation>
    <scope>NUCLEOTIDE SEQUENCE [LARGE SCALE GENOMIC DNA]</scope>
    <source>
        <strain evidence="3">DSM 13864</strain>
    </source>
</reference>
<dbReference type="OrthoDB" id="2049182at2"/>